<keyword evidence="3" id="KW-1133">Transmembrane helix</keyword>
<dbReference type="PANTHER" id="PTHR45138">
    <property type="entry name" value="REGULATORY COMPONENTS OF SENSORY TRANSDUCTION SYSTEM"/>
    <property type="match status" value="1"/>
</dbReference>
<feature type="transmembrane region" description="Helical" evidence="3">
    <location>
        <begin position="21"/>
        <end position="43"/>
    </location>
</feature>
<dbReference type="InterPro" id="IPR043128">
    <property type="entry name" value="Rev_trsase/Diguanyl_cyclase"/>
</dbReference>
<dbReference type="Pfam" id="PF17158">
    <property type="entry name" value="MASE4"/>
    <property type="match status" value="1"/>
</dbReference>
<keyword evidence="3" id="KW-0812">Transmembrane</keyword>
<feature type="transmembrane region" description="Helical" evidence="3">
    <location>
        <begin position="254"/>
        <end position="276"/>
    </location>
</feature>
<dbReference type="Proteomes" id="UP001209257">
    <property type="component" value="Unassembled WGS sequence"/>
</dbReference>
<evidence type="ECO:0000259" key="4">
    <source>
        <dbReference type="PROSITE" id="PS50887"/>
    </source>
</evidence>
<dbReference type="InterPro" id="IPR000160">
    <property type="entry name" value="GGDEF_dom"/>
</dbReference>
<feature type="domain" description="GGDEF" evidence="4">
    <location>
        <begin position="326"/>
        <end position="462"/>
    </location>
</feature>
<sequence>MTRHRNQSGYRDNLNIQPGRGQYLTVAASALVIIAISVLSVIYGQLPGEPSGAFLGAYGTAVVMLETFSAILLFAQFRKTGHLTFGLLAMAYLWVALIAPFQVALLAGAFNDVAMIATSPSTAAWLWTFWHLGFPIFIALAMLLNGRAPVVISEFGSWSALLLGGTLVLAFLAIVPTLFGWFEFPSLLQDTTAFSATLLDVIGPLNIGLCLTALAIIVIKGRFNTGIYAWLVIALLAATCEGMVAIYSGSRFSLGWYAARILSLISSSAVFFALLVETIQLYHKIMQQNETLYELASTDSLSGLANRRAFDLRLNEELRRSKRSKSPLSLILLDVDNFKQFNDRHGHNNGDHCIRHIGKTLTTTLSRETDFPARVGGEEFAVVLPGSDSNDAQTIAERIRHRIAETSVQLDDGSDVYVSASIGVTTVVPKSRTRSSTLLKQADKALYAAKAAGKNCIRTAQKTLSVA</sequence>
<dbReference type="InterPro" id="IPR029787">
    <property type="entry name" value="Nucleotide_cyclase"/>
</dbReference>
<feature type="transmembrane region" description="Helical" evidence="3">
    <location>
        <begin position="55"/>
        <end position="75"/>
    </location>
</feature>
<dbReference type="Pfam" id="PF00990">
    <property type="entry name" value="GGDEF"/>
    <property type="match status" value="1"/>
</dbReference>
<comment type="catalytic activity">
    <reaction evidence="2">
        <text>2 GTP = 3',3'-c-di-GMP + 2 diphosphate</text>
        <dbReference type="Rhea" id="RHEA:24898"/>
        <dbReference type="ChEBI" id="CHEBI:33019"/>
        <dbReference type="ChEBI" id="CHEBI:37565"/>
        <dbReference type="ChEBI" id="CHEBI:58805"/>
        <dbReference type="EC" id="2.7.7.65"/>
    </reaction>
</comment>
<keyword evidence="3" id="KW-0472">Membrane</keyword>
<dbReference type="InterPro" id="IPR033424">
    <property type="entry name" value="MASE4"/>
</dbReference>
<evidence type="ECO:0000313" key="5">
    <source>
        <dbReference type="EMBL" id="MCU7553318.1"/>
    </source>
</evidence>
<feature type="transmembrane region" description="Helical" evidence="3">
    <location>
        <begin position="122"/>
        <end position="143"/>
    </location>
</feature>
<evidence type="ECO:0000256" key="1">
    <source>
        <dbReference type="ARBA" id="ARBA00012528"/>
    </source>
</evidence>
<gene>
    <name evidence="5" type="ORF">OCL06_01760</name>
</gene>
<dbReference type="CDD" id="cd01949">
    <property type="entry name" value="GGDEF"/>
    <property type="match status" value="1"/>
</dbReference>
<organism evidence="5 6">
    <name type="scientific">Alteromonas salexigens</name>
    <dbReference type="NCBI Taxonomy" id="2982530"/>
    <lineage>
        <taxon>Bacteria</taxon>
        <taxon>Pseudomonadati</taxon>
        <taxon>Pseudomonadota</taxon>
        <taxon>Gammaproteobacteria</taxon>
        <taxon>Alteromonadales</taxon>
        <taxon>Alteromonadaceae</taxon>
        <taxon>Alteromonas/Salinimonas group</taxon>
        <taxon>Alteromonas</taxon>
    </lineage>
</organism>
<proteinExistence type="predicted"/>
<dbReference type="NCBIfam" id="TIGR00254">
    <property type="entry name" value="GGDEF"/>
    <property type="match status" value="1"/>
</dbReference>
<accession>A0ABT2VLL8</accession>
<protein>
    <recommendedName>
        <fullName evidence="1">diguanylate cyclase</fullName>
        <ecNumber evidence="1">2.7.7.65</ecNumber>
    </recommendedName>
</protein>
<comment type="caution">
    <text evidence="5">The sequence shown here is derived from an EMBL/GenBank/DDBJ whole genome shotgun (WGS) entry which is preliminary data.</text>
</comment>
<feature type="transmembrane region" description="Helical" evidence="3">
    <location>
        <begin position="201"/>
        <end position="219"/>
    </location>
</feature>
<evidence type="ECO:0000256" key="3">
    <source>
        <dbReference type="SAM" id="Phobius"/>
    </source>
</evidence>
<dbReference type="EC" id="2.7.7.65" evidence="1"/>
<keyword evidence="6" id="KW-1185">Reference proteome</keyword>
<feature type="transmembrane region" description="Helical" evidence="3">
    <location>
        <begin position="155"/>
        <end position="181"/>
    </location>
</feature>
<feature type="transmembrane region" description="Helical" evidence="3">
    <location>
        <begin position="87"/>
        <end position="110"/>
    </location>
</feature>
<evidence type="ECO:0000313" key="6">
    <source>
        <dbReference type="Proteomes" id="UP001209257"/>
    </source>
</evidence>
<dbReference type="SMART" id="SM00267">
    <property type="entry name" value="GGDEF"/>
    <property type="match status" value="1"/>
</dbReference>
<dbReference type="EMBL" id="JAOTJC010000004">
    <property type="protein sequence ID" value="MCU7553318.1"/>
    <property type="molecule type" value="Genomic_DNA"/>
</dbReference>
<dbReference type="RefSeq" id="WP_262992023.1">
    <property type="nucleotide sequence ID" value="NZ_JAOTJC010000004.1"/>
</dbReference>
<evidence type="ECO:0000256" key="2">
    <source>
        <dbReference type="ARBA" id="ARBA00034247"/>
    </source>
</evidence>
<dbReference type="InterPro" id="IPR050469">
    <property type="entry name" value="Diguanylate_Cyclase"/>
</dbReference>
<dbReference type="PANTHER" id="PTHR45138:SF9">
    <property type="entry name" value="DIGUANYLATE CYCLASE DGCM-RELATED"/>
    <property type="match status" value="1"/>
</dbReference>
<dbReference type="PROSITE" id="PS50887">
    <property type="entry name" value="GGDEF"/>
    <property type="match status" value="1"/>
</dbReference>
<dbReference type="SUPFAM" id="SSF55073">
    <property type="entry name" value="Nucleotide cyclase"/>
    <property type="match status" value="1"/>
</dbReference>
<name>A0ABT2VLL8_9ALTE</name>
<dbReference type="Gene3D" id="3.30.70.270">
    <property type="match status" value="1"/>
</dbReference>
<reference evidence="6" key="1">
    <citation type="submission" date="2023-07" db="EMBL/GenBank/DDBJ databases">
        <title>Study on multiphase classification of strain Alteromonas salexigens isolated from the Yellow Sea.</title>
        <authorList>
            <person name="Sun L."/>
        </authorList>
    </citation>
    <scope>NUCLEOTIDE SEQUENCE [LARGE SCALE GENOMIC DNA]</scope>
    <source>
        <strain evidence="6">ASW11-19</strain>
    </source>
</reference>
<feature type="transmembrane region" description="Helical" evidence="3">
    <location>
        <begin position="226"/>
        <end position="248"/>
    </location>
</feature>